<protein>
    <submittedName>
        <fullName evidence="2">Uncharacterized protein</fullName>
    </submittedName>
</protein>
<keyword evidence="3" id="KW-1185">Reference proteome</keyword>
<sequence>MGEFRIISGRQCVIVMMASGIAVSIVVTLVGFGQHVFAILYGTLTGISYYMLLNFQYQKGLRTSIQQAAMNINNGLISRVCVVVAFVLFGEYCLNIHIIAVLAGLFITLRIVIIWQVISIACDNDQIENMGKESDLWKE</sequence>
<feature type="transmembrane region" description="Helical" evidence="1">
    <location>
        <begin position="12"/>
        <end position="32"/>
    </location>
</feature>
<dbReference type="EMBL" id="LSGP01000026">
    <property type="protein sequence ID" value="KYZ75011.1"/>
    <property type="molecule type" value="Genomic_DNA"/>
</dbReference>
<evidence type="ECO:0000256" key="1">
    <source>
        <dbReference type="SAM" id="Phobius"/>
    </source>
</evidence>
<feature type="transmembrane region" description="Helical" evidence="1">
    <location>
        <begin position="38"/>
        <end position="55"/>
    </location>
</feature>
<organism evidence="2 3">
    <name type="scientific">Anaerosporomusa subterranea</name>
    <dbReference type="NCBI Taxonomy" id="1794912"/>
    <lineage>
        <taxon>Bacteria</taxon>
        <taxon>Bacillati</taxon>
        <taxon>Bacillota</taxon>
        <taxon>Negativicutes</taxon>
        <taxon>Acetonemataceae</taxon>
        <taxon>Anaerosporomusa</taxon>
    </lineage>
</organism>
<dbReference type="AlphaFoldDB" id="A0A154BM84"/>
<feature type="transmembrane region" description="Helical" evidence="1">
    <location>
        <begin position="76"/>
        <end position="92"/>
    </location>
</feature>
<accession>A0A154BM84</accession>
<evidence type="ECO:0000313" key="2">
    <source>
        <dbReference type="EMBL" id="KYZ75011.1"/>
    </source>
</evidence>
<gene>
    <name evidence="2" type="ORF">AXX12_15650</name>
</gene>
<proteinExistence type="predicted"/>
<keyword evidence="1" id="KW-0472">Membrane</keyword>
<evidence type="ECO:0000313" key="3">
    <source>
        <dbReference type="Proteomes" id="UP000076268"/>
    </source>
</evidence>
<feature type="transmembrane region" description="Helical" evidence="1">
    <location>
        <begin position="98"/>
        <end position="122"/>
    </location>
</feature>
<keyword evidence="1" id="KW-0812">Transmembrane</keyword>
<keyword evidence="1" id="KW-1133">Transmembrane helix</keyword>
<dbReference type="STRING" id="1794912.AXX12_15650"/>
<name>A0A154BM84_ANASB</name>
<comment type="caution">
    <text evidence="2">The sequence shown here is derived from an EMBL/GenBank/DDBJ whole genome shotgun (WGS) entry which is preliminary data.</text>
</comment>
<reference evidence="2 3" key="1">
    <citation type="submission" date="2016-02" db="EMBL/GenBank/DDBJ databases">
        <title>Anaerosporomusa subterraneum gen. nov., sp. nov., a spore-forming obligate anaerobe isolated from saprolite.</title>
        <authorList>
            <person name="Choi J.K."/>
            <person name="Shah M."/>
            <person name="Yee N."/>
        </authorList>
    </citation>
    <scope>NUCLEOTIDE SEQUENCE [LARGE SCALE GENOMIC DNA]</scope>
    <source>
        <strain evidence="2 3">RU4</strain>
    </source>
</reference>
<dbReference type="Proteomes" id="UP000076268">
    <property type="component" value="Unassembled WGS sequence"/>
</dbReference>